<keyword evidence="1" id="KW-0479">Metal-binding</keyword>
<dbReference type="CDD" id="cd16448">
    <property type="entry name" value="RING-H2"/>
    <property type="match status" value="1"/>
</dbReference>
<gene>
    <name evidence="5" type="primary">LOC101494984</name>
</gene>
<dbReference type="KEGG" id="cam:101494984"/>
<dbReference type="InterPro" id="IPR001841">
    <property type="entry name" value="Znf_RING"/>
</dbReference>
<dbReference type="GO" id="GO:0008270">
    <property type="term" value="F:zinc ion binding"/>
    <property type="evidence" value="ECO:0007669"/>
    <property type="project" value="UniProtKB-KW"/>
</dbReference>
<dbReference type="InterPro" id="IPR044274">
    <property type="entry name" value="RFI2"/>
</dbReference>
<feature type="compositionally biased region" description="Polar residues" evidence="2">
    <location>
        <begin position="327"/>
        <end position="338"/>
    </location>
</feature>
<proteinExistence type="predicted"/>
<evidence type="ECO:0000313" key="4">
    <source>
        <dbReference type="Proteomes" id="UP000087171"/>
    </source>
</evidence>
<dbReference type="GO" id="GO:0004842">
    <property type="term" value="F:ubiquitin-protein transferase activity"/>
    <property type="evidence" value="ECO:0007669"/>
    <property type="project" value="InterPro"/>
</dbReference>
<dbReference type="AlphaFoldDB" id="A0A1S2XW52"/>
<dbReference type="SMART" id="SM00184">
    <property type="entry name" value="RING"/>
    <property type="match status" value="1"/>
</dbReference>
<feature type="compositionally biased region" description="Polar residues" evidence="2">
    <location>
        <begin position="367"/>
        <end position="400"/>
    </location>
</feature>
<feature type="compositionally biased region" description="Polar residues" evidence="2">
    <location>
        <begin position="303"/>
        <end position="312"/>
    </location>
</feature>
<feature type="region of interest" description="Disordered" evidence="2">
    <location>
        <begin position="361"/>
        <end position="413"/>
    </location>
</feature>
<dbReference type="PANTHER" id="PTHR46798">
    <property type="entry name" value="OS09G0511500 PROTEIN"/>
    <property type="match status" value="1"/>
</dbReference>
<dbReference type="SUPFAM" id="SSF57850">
    <property type="entry name" value="RING/U-box"/>
    <property type="match status" value="1"/>
</dbReference>
<evidence type="ECO:0000259" key="3">
    <source>
        <dbReference type="PROSITE" id="PS50089"/>
    </source>
</evidence>
<keyword evidence="1" id="KW-0863">Zinc-finger</keyword>
<dbReference type="Pfam" id="PF13639">
    <property type="entry name" value="zf-RING_2"/>
    <property type="match status" value="1"/>
</dbReference>
<evidence type="ECO:0000313" key="5">
    <source>
        <dbReference type="RefSeq" id="XP_004494585.1"/>
    </source>
</evidence>
<reference evidence="5" key="2">
    <citation type="submission" date="2025-08" db="UniProtKB">
        <authorList>
            <consortium name="RefSeq"/>
        </authorList>
    </citation>
    <scope>IDENTIFICATION</scope>
    <source>
        <tissue evidence="5">Etiolated seedlings</tissue>
    </source>
</reference>
<feature type="compositionally biased region" description="Low complexity" evidence="2">
    <location>
        <begin position="313"/>
        <end position="326"/>
    </location>
</feature>
<dbReference type="PROSITE" id="PS50089">
    <property type="entry name" value="ZF_RING_2"/>
    <property type="match status" value="1"/>
</dbReference>
<feature type="region of interest" description="Disordered" evidence="2">
    <location>
        <begin position="216"/>
        <end position="282"/>
    </location>
</feature>
<accession>A0A1S2XW52</accession>
<dbReference type="RefSeq" id="XP_004494585.1">
    <property type="nucleotide sequence ID" value="XM_004494528.3"/>
</dbReference>
<feature type="compositionally biased region" description="Polar residues" evidence="2">
    <location>
        <begin position="260"/>
        <end position="272"/>
    </location>
</feature>
<dbReference type="GeneID" id="101494984"/>
<dbReference type="PaxDb" id="3827-XP_004494585.1"/>
<sequence length="413" mass="45591">MDLTNDDDDGDSHKSFDSVRCSICLDFVFHNGARSFANLQCGHEFHLDCIGSAFNMKGAMQCPNCRKTEKGQWLYANGSRSYPEVNVDDWTRDEDQYDLSYSEMSLGVHWCPFGNFAQLPSSFEEREFSPTAYHDALGQHAMYTEPSAVSSSSHPCPYVAYVGPVHPSTSNSGGTVSEVSNFNHWNGPPIHGDMSTSYTIPAVVFHYHSWDHHSSHFSSGSSRLGAADQPSLPQSNQRPARGGSEVPRSGSYMHPFPVGHSSTARPGNSAASSMIPPYPGSNARARDRVQALQAYYQPQQPPNSTTIRTPVATSTRRSSSHSGSTSLALMTSTPDQSGSYVYVPGRNFQEETRLPSHFHAWDRDHLPSSSINQVGRESSWRTYHQTASGSDPGFRSTNFRVRSDSERTSSQNR</sequence>
<keyword evidence="4" id="KW-1185">Reference proteome</keyword>
<dbReference type="STRING" id="3827.A0A1S2XW52"/>
<protein>
    <submittedName>
        <fullName evidence="5">E3 ubiquitin-protein ligase RFI2-like</fullName>
    </submittedName>
</protein>
<evidence type="ECO:0000256" key="1">
    <source>
        <dbReference type="PROSITE-ProRule" id="PRU00175"/>
    </source>
</evidence>
<evidence type="ECO:0000256" key="2">
    <source>
        <dbReference type="SAM" id="MobiDB-lite"/>
    </source>
</evidence>
<dbReference type="OrthoDB" id="8062037at2759"/>
<dbReference type="PANTHER" id="PTHR46798:SF14">
    <property type="entry name" value="PROTEIN, PUTATIVE-RELATED"/>
    <property type="match status" value="1"/>
</dbReference>
<dbReference type="Gene3D" id="3.30.40.10">
    <property type="entry name" value="Zinc/RING finger domain, C3HC4 (zinc finger)"/>
    <property type="match status" value="1"/>
</dbReference>
<organism evidence="4 5">
    <name type="scientific">Cicer arietinum</name>
    <name type="common">Chickpea</name>
    <name type="synonym">Garbanzo</name>
    <dbReference type="NCBI Taxonomy" id="3827"/>
    <lineage>
        <taxon>Eukaryota</taxon>
        <taxon>Viridiplantae</taxon>
        <taxon>Streptophyta</taxon>
        <taxon>Embryophyta</taxon>
        <taxon>Tracheophyta</taxon>
        <taxon>Spermatophyta</taxon>
        <taxon>Magnoliopsida</taxon>
        <taxon>eudicotyledons</taxon>
        <taxon>Gunneridae</taxon>
        <taxon>Pentapetalae</taxon>
        <taxon>rosids</taxon>
        <taxon>fabids</taxon>
        <taxon>Fabales</taxon>
        <taxon>Fabaceae</taxon>
        <taxon>Papilionoideae</taxon>
        <taxon>50 kb inversion clade</taxon>
        <taxon>NPAAA clade</taxon>
        <taxon>Hologalegina</taxon>
        <taxon>IRL clade</taxon>
        <taxon>Cicereae</taxon>
        <taxon>Cicer</taxon>
    </lineage>
</organism>
<dbReference type="InterPro" id="IPR013083">
    <property type="entry name" value="Znf_RING/FYVE/PHD"/>
</dbReference>
<feature type="region of interest" description="Disordered" evidence="2">
    <location>
        <begin position="295"/>
        <end position="338"/>
    </location>
</feature>
<keyword evidence="1" id="KW-0862">Zinc</keyword>
<name>A0A1S2XW52_CICAR</name>
<dbReference type="eggNOG" id="ENOG502QUWQ">
    <property type="taxonomic scope" value="Eukaryota"/>
</dbReference>
<reference evidence="4" key="1">
    <citation type="journal article" date="2013" name="Nat. Biotechnol.">
        <title>Draft genome sequence of chickpea (Cicer arietinum) provides a resource for trait improvement.</title>
        <authorList>
            <person name="Varshney R.K."/>
            <person name="Song C."/>
            <person name="Saxena R.K."/>
            <person name="Azam S."/>
            <person name="Yu S."/>
            <person name="Sharpe A.G."/>
            <person name="Cannon S."/>
            <person name="Baek J."/>
            <person name="Rosen B.D."/>
            <person name="Tar'an B."/>
            <person name="Millan T."/>
            <person name="Zhang X."/>
            <person name="Ramsay L.D."/>
            <person name="Iwata A."/>
            <person name="Wang Y."/>
            <person name="Nelson W."/>
            <person name="Farmer A.D."/>
            <person name="Gaur P.M."/>
            <person name="Soderlund C."/>
            <person name="Penmetsa R.V."/>
            <person name="Xu C."/>
            <person name="Bharti A.K."/>
            <person name="He W."/>
            <person name="Winter P."/>
            <person name="Zhao S."/>
            <person name="Hane J.K."/>
            <person name="Carrasquilla-Garcia N."/>
            <person name="Condie J.A."/>
            <person name="Upadhyaya H.D."/>
            <person name="Luo M.C."/>
            <person name="Thudi M."/>
            <person name="Gowda C.L."/>
            <person name="Singh N.P."/>
            <person name="Lichtenzveig J."/>
            <person name="Gali K.K."/>
            <person name="Rubio J."/>
            <person name="Nadarajan N."/>
            <person name="Dolezel J."/>
            <person name="Bansal K.C."/>
            <person name="Xu X."/>
            <person name="Edwards D."/>
            <person name="Zhang G."/>
            <person name="Kahl G."/>
            <person name="Gil J."/>
            <person name="Singh K.B."/>
            <person name="Datta S.K."/>
            <person name="Jackson S.A."/>
            <person name="Wang J."/>
            <person name="Cook D.R."/>
        </authorList>
    </citation>
    <scope>NUCLEOTIDE SEQUENCE [LARGE SCALE GENOMIC DNA]</scope>
    <source>
        <strain evidence="4">cv. CDC Frontier</strain>
    </source>
</reference>
<dbReference type="Proteomes" id="UP000087171">
    <property type="component" value="Chromosome Ca3"/>
</dbReference>
<feature type="domain" description="RING-type" evidence="3">
    <location>
        <begin position="21"/>
        <end position="66"/>
    </location>
</feature>